<proteinExistence type="predicted"/>
<dbReference type="Gene3D" id="1.10.287.850">
    <property type="entry name" value="HP0062-like domain"/>
    <property type="match status" value="1"/>
</dbReference>
<feature type="domain" description="PE" evidence="1">
    <location>
        <begin position="5"/>
        <end position="92"/>
    </location>
</feature>
<sequence>MPAHVYVSPDALISAAAQLDALARRLQSSLDAHAPALHLPPAGSEEVSTLAAAAFNSVADGFLPAAATGIAELVAAAATLRGHAAEYADLDHSFGAALDAGARAER</sequence>
<dbReference type="Proteomes" id="UP001595914">
    <property type="component" value="Unassembled WGS sequence"/>
</dbReference>
<dbReference type="InterPro" id="IPR000084">
    <property type="entry name" value="PE-PGRS_N"/>
</dbReference>
<evidence type="ECO:0000313" key="3">
    <source>
        <dbReference type="Proteomes" id="UP001595914"/>
    </source>
</evidence>
<dbReference type="SUPFAM" id="SSF140459">
    <property type="entry name" value="PE/PPE dimer-like"/>
    <property type="match status" value="1"/>
</dbReference>
<dbReference type="EMBL" id="JBHSFO010000015">
    <property type="protein sequence ID" value="MFC4606139.1"/>
    <property type="molecule type" value="Genomic_DNA"/>
</dbReference>
<dbReference type="InterPro" id="IPR038332">
    <property type="entry name" value="PPE_sf"/>
</dbReference>
<reference evidence="3" key="1">
    <citation type="journal article" date="2019" name="Int. J. Syst. Evol. Microbiol.">
        <title>The Global Catalogue of Microorganisms (GCM) 10K type strain sequencing project: providing services to taxonomists for standard genome sequencing and annotation.</title>
        <authorList>
            <consortium name="The Broad Institute Genomics Platform"/>
            <consortium name="The Broad Institute Genome Sequencing Center for Infectious Disease"/>
            <person name="Wu L."/>
            <person name="Ma J."/>
        </authorList>
    </citation>
    <scope>NUCLEOTIDE SEQUENCE [LARGE SCALE GENOMIC DNA]</scope>
    <source>
        <strain evidence="3">CCUG 54520</strain>
    </source>
</reference>
<gene>
    <name evidence="2" type="ORF">ACFO6S_20780</name>
</gene>
<dbReference type="Pfam" id="PF00934">
    <property type="entry name" value="PE"/>
    <property type="match status" value="1"/>
</dbReference>
<organism evidence="2 3">
    <name type="scientific">Rhodococcus kronopolitis</name>
    <dbReference type="NCBI Taxonomy" id="1460226"/>
    <lineage>
        <taxon>Bacteria</taxon>
        <taxon>Bacillati</taxon>
        <taxon>Actinomycetota</taxon>
        <taxon>Actinomycetes</taxon>
        <taxon>Mycobacteriales</taxon>
        <taxon>Nocardiaceae</taxon>
        <taxon>Rhodococcus</taxon>
    </lineage>
</organism>
<protein>
    <submittedName>
        <fullName evidence="2">PE family protein</fullName>
    </submittedName>
</protein>
<dbReference type="RefSeq" id="WP_378419866.1">
    <property type="nucleotide sequence ID" value="NZ_JBHSFO010000015.1"/>
</dbReference>
<comment type="caution">
    <text evidence="2">The sequence shown here is derived from an EMBL/GenBank/DDBJ whole genome shotgun (WGS) entry which is preliminary data.</text>
</comment>
<keyword evidence="3" id="KW-1185">Reference proteome</keyword>
<name>A0ABV9FYV8_9NOCA</name>
<accession>A0ABV9FYV8</accession>
<evidence type="ECO:0000259" key="1">
    <source>
        <dbReference type="Pfam" id="PF00934"/>
    </source>
</evidence>
<evidence type="ECO:0000313" key="2">
    <source>
        <dbReference type="EMBL" id="MFC4606139.1"/>
    </source>
</evidence>